<protein>
    <recommendedName>
        <fullName evidence="4">Helix-turn-helix domain-containing protein</fullName>
    </recommendedName>
</protein>
<reference evidence="2 3" key="1">
    <citation type="submission" date="2016-01" db="EMBL/GenBank/DDBJ databases">
        <title>The new phylogeny of the genus Mycobacterium.</title>
        <authorList>
            <person name="Tarcisio F."/>
            <person name="Conor M."/>
            <person name="Antonella G."/>
            <person name="Elisabetta G."/>
            <person name="Giulia F.S."/>
            <person name="Sara T."/>
            <person name="Anna F."/>
            <person name="Clotilde B."/>
            <person name="Roberto B."/>
            <person name="Veronica D.S."/>
            <person name="Fabio R."/>
            <person name="Monica P."/>
            <person name="Olivier J."/>
            <person name="Enrico T."/>
            <person name="Nicola S."/>
        </authorList>
    </citation>
    <scope>NUCLEOTIDE SEQUENCE [LARGE SCALE GENOMIC DNA]</scope>
    <source>
        <strain evidence="2 3">DSM 44166</strain>
    </source>
</reference>
<comment type="caution">
    <text evidence="2">The sequence shown here is derived from an EMBL/GenBank/DDBJ whole genome shotgun (WGS) entry which is preliminary data.</text>
</comment>
<gene>
    <name evidence="2" type="ORF">AWC27_13890</name>
</gene>
<evidence type="ECO:0000256" key="1">
    <source>
        <dbReference type="SAM" id="MobiDB-lite"/>
    </source>
</evidence>
<accession>A0A1X2DKW2</accession>
<sequence length="78" mass="8251">MTQAEAGAMLGGVGRTKVWGLANEGKITRVSVGRRSFIVTQSILDYVDRLTQAAQAAAVEADHAPDTTTTRHKGRAAI</sequence>
<name>A0A1X2DKW2_MYCSZ</name>
<evidence type="ECO:0000313" key="2">
    <source>
        <dbReference type="EMBL" id="ORW88786.1"/>
    </source>
</evidence>
<proteinExistence type="predicted"/>
<dbReference type="Proteomes" id="UP000193317">
    <property type="component" value="Unassembled WGS sequence"/>
</dbReference>
<keyword evidence="3" id="KW-1185">Reference proteome</keyword>
<evidence type="ECO:0000313" key="3">
    <source>
        <dbReference type="Proteomes" id="UP000193317"/>
    </source>
</evidence>
<feature type="region of interest" description="Disordered" evidence="1">
    <location>
        <begin position="58"/>
        <end position="78"/>
    </location>
</feature>
<organism evidence="2 3">
    <name type="scientific">Mycobacterium szulgai</name>
    <dbReference type="NCBI Taxonomy" id="1787"/>
    <lineage>
        <taxon>Bacteria</taxon>
        <taxon>Bacillati</taxon>
        <taxon>Actinomycetota</taxon>
        <taxon>Actinomycetes</taxon>
        <taxon>Mycobacteriales</taxon>
        <taxon>Mycobacteriaceae</taxon>
        <taxon>Mycobacterium</taxon>
    </lineage>
</organism>
<evidence type="ECO:0008006" key="4">
    <source>
        <dbReference type="Google" id="ProtNLM"/>
    </source>
</evidence>
<dbReference type="EMBL" id="LQPW01000173">
    <property type="protein sequence ID" value="ORW88786.1"/>
    <property type="molecule type" value="Genomic_DNA"/>
</dbReference>
<dbReference type="AlphaFoldDB" id="A0A1X2DKW2"/>